<comment type="caution">
    <text evidence="7">The sequence shown here is derived from an EMBL/GenBank/DDBJ whole genome shotgun (WGS) entry which is preliminary data.</text>
</comment>
<dbReference type="Gene3D" id="3.40.50.1980">
    <property type="entry name" value="Nitrogenase molybdenum iron protein domain"/>
    <property type="match status" value="2"/>
</dbReference>
<dbReference type="Proteomes" id="UP001589830">
    <property type="component" value="Unassembled WGS sequence"/>
</dbReference>
<comment type="subcellular location">
    <subcellularLocation>
        <location evidence="1">Cell envelope</location>
    </subcellularLocation>
</comment>
<keyword evidence="8" id="KW-1185">Reference proteome</keyword>
<gene>
    <name evidence="7" type="ORF">ACFFFP_05795</name>
</gene>
<dbReference type="PANTHER" id="PTHR30532">
    <property type="entry name" value="IRON III DICITRATE-BINDING PERIPLASMIC PROTEIN"/>
    <property type="match status" value="1"/>
</dbReference>
<dbReference type="PANTHER" id="PTHR30532:SF1">
    <property type="entry name" value="IRON(3+)-HYDROXAMATE-BINDING PROTEIN FHUD"/>
    <property type="match status" value="1"/>
</dbReference>
<name>A0ABV6Q276_9DEIN</name>
<feature type="domain" description="Fe/B12 periplasmic-binding" evidence="6">
    <location>
        <begin position="44"/>
        <end position="307"/>
    </location>
</feature>
<feature type="signal peptide" evidence="5">
    <location>
        <begin position="1"/>
        <end position="21"/>
    </location>
</feature>
<organism evidence="7 8">
    <name type="scientific">Thermus composti</name>
    <dbReference type="NCBI Taxonomy" id="532059"/>
    <lineage>
        <taxon>Bacteria</taxon>
        <taxon>Thermotogati</taxon>
        <taxon>Deinococcota</taxon>
        <taxon>Deinococci</taxon>
        <taxon>Thermales</taxon>
        <taxon>Thermaceae</taxon>
        <taxon>Thermus</taxon>
    </lineage>
</organism>
<dbReference type="EMBL" id="JBHLTW010000023">
    <property type="protein sequence ID" value="MFC0595677.1"/>
    <property type="molecule type" value="Genomic_DNA"/>
</dbReference>
<evidence type="ECO:0000256" key="5">
    <source>
        <dbReference type="SAM" id="SignalP"/>
    </source>
</evidence>
<evidence type="ECO:0000313" key="8">
    <source>
        <dbReference type="Proteomes" id="UP001589830"/>
    </source>
</evidence>
<dbReference type="InterPro" id="IPR051313">
    <property type="entry name" value="Bact_iron-sidero_bind"/>
</dbReference>
<evidence type="ECO:0000256" key="1">
    <source>
        <dbReference type="ARBA" id="ARBA00004196"/>
    </source>
</evidence>
<dbReference type="CDD" id="cd01146">
    <property type="entry name" value="FhuD"/>
    <property type="match status" value="1"/>
</dbReference>
<evidence type="ECO:0000259" key="6">
    <source>
        <dbReference type="PROSITE" id="PS50983"/>
    </source>
</evidence>
<comment type="similarity">
    <text evidence="2">Belongs to the bacterial solute-binding protein 8 family.</text>
</comment>
<accession>A0ABV6Q276</accession>
<dbReference type="RefSeq" id="WP_188847678.1">
    <property type="nucleotide sequence ID" value="NZ_BMPJ01000018.1"/>
</dbReference>
<dbReference type="SUPFAM" id="SSF53807">
    <property type="entry name" value="Helical backbone' metal receptor"/>
    <property type="match status" value="1"/>
</dbReference>
<keyword evidence="3" id="KW-0813">Transport</keyword>
<sequence length="307" mass="33455">MRRHVGAFLLFGVFLGSLALAQDCPGGRVPHDLGELCLPQVPKRVAALDWRPLEDLLLLGVRPVAGADLKDFPRWVALALPPGIQDLGGRTGPNLEVLAALKPDLILGYTGFQGRLYPELARIAPTALYDYLPPEGQLAAMRRHFLLHARLVGKEEEGKAVLASLDRFLAQKAEALKARGLAGRPFLLVQAWAREKVYNVFTRSTLASEFLESLGLKNAWRGKTEAFGLSRVGPEGLVRLVRENPGVFVFLIAQPENNPFRDPAVGPLLRLARAQVLPLAPTTWTYGGPHSARVLVEAVTHALGGTR</sequence>
<evidence type="ECO:0000256" key="4">
    <source>
        <dbReference type="ARBA" id="ARBA00022729"/>
    </source>
</evidence>
<dbReference type="InterPro" id="IPR002491">
    <property type="entry name" value="ABC_transptr_periplasmic_BD"/>
</dbReference>
<proteinExistence type="inferred from homology"/>
<reference evidence="7 8" key="1">
    <citation type="submission" date="2024-09" db="EMBL/GenBank/DDBJ databases">
        <authorList>
            <person name="Sun Q."/>
            <person name="Mori K."/>
        </authorList>
    </citation>
    <scope>NUCLEOTIDE SEQUENCE [LARGE SCALE GENOMIC DNA]</scope>
    <source>
        <strain evidence="7 8">NCAIM B.02340</strain>
    </source>
</reference>
<evidence type="ECO:0000256" key="3">
    <source>
        <dbReference type="ARBA" id="ARBA00022448"/>
    </source>
</evidence>
<evidence type="ECO:0000256" key="2">
    <source>
        <dbReference type="ARBA" id="ARBA00008814"/>
    </source>
</evidence>
<dbReference type="PROSITE" id="PS50983">
    <property type="entry name" value="FE_B12_PBP"/>
    <property type="match status" value="1"/>
</dbReference>
<dbReference type="Pfam" id="PF01497">
    <property type="entry name" value="Peripla_BP_2"/>
    <property type="match status" value="1"/>
</dbReference>
<evidence type="ECO:0000313" key="7">
    <source>
        <dbReference type="EMBL" id="MFC0595677.1"/>
    </source>
</evidence>
<dbReference type="PRINTS" id="PR01715">
    <property type="entry name" value="FERRIBNDNGPP"/>
</dbReference>
<feature type="chain" id="PRO_5045376476" evidence="5">
    <location>
        <begin position="22"/>
        <end position="307"/>
    </location>
</feature>
<protein>
    <submittedName>
        <fullName evidence="7">ABC transporter substrate-binding protein</fullName>
    </submittedName>
</protein>
<keyword evidence="4 5" id="KW-0732">Signal</keyword>